<proteinExistence type="predicted"/>
<feature type="transmembrane region" description="Helical" evidence="1">
    <location>
        <begin position="79"/>
        <end position="96"/>
    </location>
</feature>
<reference evidence="2 3" key="1">
    <citation type="submission" date="2023-10" db="EMBL/GenBank/DDBJ databases">
        <authorList>
            <person name="Botero Cardona J."/>
        </authorList>
    </citation>
    <scope>NUCLEOTIDE SEQUENCE [LARGE SCALE GENOMIC DNA]</scope>
    <source>
        <strain evidence="2 3">R-55214</strain>
    </source>
</reference>
<feature type="transmembrane region" description="Helical" evidence="1">
    <location>
        <begin position="102"/>
        <end position="120"/>
    </location>
</feature>
<name>A0ABN9YQA5_9LACO</name>
<evidence type="ECO:0000313" key="3">
    <source>
        <dbReference type="Proteomes" id="UP001314166"/>
    </source>
</evidence>
<protein>
    <recommendedName>
        <fullName evidence="4">Integral membrane protein</fullName>
    </recommendedName>
</protein>
<sequence length="126" mass="15212">MHHSKKKLPSGKTPFILAFLLFALYAYTKNIVFFLGTIIFLLLIRIPQYFYTIKRFYLSFMLEVRHKEKYRDALSRPHIASRWINYFSLLILIILFVLSKSWYFLILLLIPAIDQIRLIINQQKLR</sequence>
<dbReference type="EMBL" id="CAUZMB010000003">
    <property type="protein sequence ID" value="CAK1237417.1"/>
    <property type="molecule type" value="Genomic_DNA"/>
</dbReference>
<organism evidence="2 3">
    <name type="scientific">Fructobacillus evanidus</name>
    <dbReference type="NCBI Taxonomy" id="3064281"/>
    <lineage>
        <taxon>Bacteria</taxon>
        <taxon>Bacillati</taxon>
        <taxon>Bacillota</taxon>
        <taxon>Bacilli</taxon>
        <taxon>Lactobacillales</taxon>
        <taxon>Lactobacillaceae</taxon>
        <taxon>Fructobacillus</taxon>
    </lineage>
</organism>
<keyword evidence="3" id="KW-1185">Reference proteome</keyword>
<comment type="caution">
    <text evidence="2">The sequence shown here is derived from an EMBL/GenBank/DDBJ whole genome shotgun (WGS) entry which is preliminary data.</text>
</comment>
<evidence type="ECO:0000313" key="2">
    <source>
        <dbReference type="EMBL" id="CAK1237417.1"/>
    </source>
</evidence>
<evidence type="ECO:0000256" key="1">
    <source>
        <dbReference type="SAM" id="Phobius"/>
    </source>
</evidence>
<keyword evidence="1" id="KW-0472">Membrane</keyword>
<keyword evidence="1" id="KW-0812">Transmembrane</keyword>
<accession>A0ABN9YQA5</accession>
<dbReference type="RefSeq" id="WP_338343602.1">
    <property type="nucleotide sequence ID" value="NZ_CAUZLH010000004.1"/>
</dbReference>
<evidence type="ECO:0008006" key="4">
    <source>
        <dbReference type="Google" id="ProtNLM"/>
    </source>
</evidence>
<gene>
    <name evidence="2" type="ORF">R55214_HHFBAMCI_00653</name>
</gene>
<dbReference type="Proteomes" id="UP001314166">
    <property type="component" value="Unassembled WGS sequence"/>
</dbReference>
<keyword evidence="1" id="KW-1133">Transmembrane helix</keyword>